<evidence type="ECO:0000256" key="2">
    <source>
        <dbReference type="ARBA" id="ARBA00022741"/>
    </source>
</evidence>
<dbReference type="GO" id="GO:0005524">
    <property type="term" value="F:ATP binding"/>
    <property type="evidence" value="ECO:0007669"/>
    <property type="project" value="UniProtKB-KW"/>
</dbReference>
<reference evidence="5 6" key="1">
    <citation type="submission" date="2016-07" db="EMBL/GenBank/DDBJ databases">
        <title>Draft Genome Sequence of Methylophaga muralis Bur 1.</title>
        <authorList>
            <person name="Vasilenko O.V."/>
            <person name="Doronina N.V."/>
            <person name="Shmareva M.N."/>
            <person name="Tarlachkov S.V."/>
            <person name="Mustakhimov I."/>
            <person name="Trotsenko Y.A."/>
        </authorList>
    </citation>
    <scope>NUCLEOTIDE SEQUENCE [LARGE SCALE GENOMIC DNA]</scope>
    <source>
        <strain evidence="5 6">Bur 1</strain>
    </source>
</reference>
<dbReference type="Proteomes" id="UP000094379">
    <property type="component" value="Unassembled WGS sequence"/>
</dbReference>
<evidence type="ECO:0000259" key="4">
    <source>
        <dbReference type="Pfam" id="PF01225"/>
    </source>
</evidence>
<dbReference type="PANTHER" id="PTHR43024">
    <property type="entry name" value="UDP-N-ACETYLMURAMOYL-TRIPEPTIDE--D-ALANYL-D-ALANINE LIGASE"/>
    <property type="match status" value="1"/>
</dbReference>
<dbReference type="STRING" id="291169.A9E74_01243"/>
<comment type="caution">
    <text evidence="5">The sequence shown here is derived from an EMBL/GenBank/DDBJ whole genome shotgun (WGS) entry which is preliminary data.</text>
</comment>
<feature type="domain" description="Mur ligase N-terminal catalytic" evidence="4">
    <location>
        <begin position="26"/>
        <end position="65"/>
    </location>
</feature>
<organism evidence="5 6">
    <name type="scientific">Methylophaga muralis</name>
    <dbReference type="NCBI Taxonomy" id="291169"/>
    <lineage>
        <taxon>Bacteria</taxon>
        <taxon>Pseudomonadati</taxon>
        <taxon>Pseudomonadota</taxon>
        <taxon>Gammaproteobacteria</taxon>
        <taxon>Thiotrichales</taxon>
        <taxon>Piscirickettsiaceae</taxon>
        <taxon>Methylophaga</taxon>
    </lineage>
</organism>
<accession>A0A1E3GSH9</accession>
<dbReference type="EC" id="6.3.2.10" evidence="5"/>
<dbReference type="AlphaFoldDB" id="A0A1E3GSH9"/>
<proteinExistence type="predicted"/>
<name>A0A1E3GSH9_9GAMM</name>
<dbReference type="Pfam" id="PF01225">
    <property type="entry name" value="Mur_ligase"/>
    <property type="match status" value="1"/>
</dbReference>
<dbReference type="PANTHER" id="PTHR43024:SF1">
    <property type="entry name" value="UDP-N-ACETYLMURAMOYL-TRIPEPTIDE--D-ALANYL-D-ALANINE LIGASE"/>
    <property type="match status" value="1"/>
</dbReference>
<dbReference type="InterPro" id="IPR000713">
    <property type="entry name" value="Mur_ligase_N"/>
</dbReference>
<keyword evidence="3" id="KW-0067">ATP-binding</keyword>
<dbReference type="GO" id="GO:0047480">
    <property type="term" value="F:UDP-N-acetylmuramoyl-tripeptide-D-alanyl-D-alanine ligase activity"/>
    <property type="evidence" value="ECO:0007669"/>
    <property type="project" value="UniProtKB-EC"/>
</dbReference>
<keyword evidence="1 5" id="KW-0436">Ligase</keyword>
<evidence type="ECO:0000256" key="3">
    <source>
        <dbReference type="ARBA" id="ARBA00022840"/>
    </source>
</evidence>
<gene>
    <name evidence="5" type="primary">murF_1</name>
    <name evidence="5" type="ORF">A9E74_01243</name>
</gene>
<evidence type="ECO:0000313" key="5">
    <source>
        <dbReference type="EMBL" id="ODN67003.1"/>
    </source>
</evidence>
<sequence length="66" mass="7048">MTNITLTEIAELLSTELRGNDAVMTGSKIDSRQIESGDLFVALSGVNSDGHEFIEQAYQAGACAAW</sequence>
<keyword evidence="2" id="KW-0547">Nucleotide-binding</keyword>
<dbReference type="InterPro" id="IPR051046">
    <property type="entry name" value="MurCDEF_CellWall_CoF430Synth"/>
</dbReference>
<evidence type="ECO:0000256" key="1">
    <source>
        <dbReference type="ARBA" id="ARBA00022598"/>
    </source>
</evidence>
<evidence type="ECO:0000313" key="6">
    <source>
        <dbReference type="Proteomes" id="UP000094379"/>
    </source>
</evidence>
<dbReference type="RefSeq" id="WP_245652077.1">
    <property type="nucleotide sequence ID" value="NZ_MCRI01000010.1"/>
</dbReference>
<dbReference type="SUPFAM" id="SSF63418">
    <property type="entry name" value="MurE/MurF N-terminal domain"/>
    <property type="match status" value="1"/>
</dbReference>
<keyword evidence="6" id="KW-1185">Reference proteome</keyword>
<dbReference type="Gene3D" id="3.40.1390.10">
    <property type="entry name" value="MurE/MurF, N-terminal domain"/>
    <property type="match status" value="1"/>
</dbReference>
<protein>
    <submittedName>
        <fullName evidence="5">UDP-N-acetylmuramoyl-tripeptide--D-alanyl-D-alanine ligase</fullName>
        <ecNumber evidence="5">6.3.2.10</ecNumber>
    </submittedName>
</protein>
<dbReference type="InterPro" id="IPR035911">
    <property type="entry name" value="MurE/MurF_N"/>
</dbReference>
<dbReference type="EMBL" id="MCRI01000010">
    <property type="protein sequence ID" value="ODN67003.1"/>
    <property type="molecule type" value="Genomic_DNA"/>
</dbReference>